<evidence type="ECO:0000313" key="1">
    <source>
        <dbReference type="EMBL" id="KAJ9059150.1"/>
    </source>
</evidence>
<accession>A0ACC2S9Z3</accession>
<reference evidence="1" key="1">
    <citation type="submission" date="2022-04" db="EMBL/GenBank/DDBJ databases">
        <title>Genome of the entomopathogenic fungus Entomophthora muscae.</title>
        <authorList>
            <person name="Elya C."/>
            <person name="Lovett B.R."/>
            <person name="Lee E."/>
            <person name="Macias A.M."/>
            <person name="Hajek A.E."/>
            <person name="De Bivort B.L."/>
            <person name="Kasson M.T."/>
            <person name="De Fine Licht H.H."/>
            <person name="Stajich J.E."/>
        </authorList>
    </citation>
    <scope>NUCLEOTIDE SEQUENCE</scope>
    <source>
        <strain evidence="1">Berkeley</strain>
    </source>
</reference>
<organism evidence="1 2">
    <name type="scientific">Entomophthora muscae</name>
    <dbReference type="NCBI Taxonomy" id="34485"/>
    <lineage>
        <taxon>Eukaryota</taxon>
        <taxon>Fungi</taxon>
        <taxon>Fungi incertae sedis</taxon>
        <taxon>Zoopagomycota</taxon>
        <taxon>Entomophthoromycotina</taxon>
        <taxon>Entomophthoromycetes</taxon>
        <taxon>Entomophthorales</taxon>
        <taxon>Entomophthoraceae</taxon>
        <taxon>Entomophthora</taxon>
    </lineage>
</organism>
<name>A0ACC2S9Z3_9FUNG</name>
<evidence type="ECO:0000313" key="2">
    <source>
        <dbReference type="Proteomes" id="UP001165960"/>
    </source>
</evidence>
<dbReference type="EMBL" id="QTSX02005695">
    <property type="protein sequence ID" value="KAJ9059150.1"/>
    <property type="molecule type" value="Genomic_DNA"/>
</dbReference>
<comment type="caution">
    <text evidence="1">The sequence shown here is derived from an EMBL/GenBank/DDBJ whole genome shotgun (WGS) entry which is preliminary data.</text>
</comment>
<proteinExistence type="predicted"/>
<gene>
    <name evidence="1" type="ORF">DSO57_1005649</name>
</gene>
<protein>
    <submittedName>
        <fullName evidence="1">Uncharacterized protein</fullName>
    </submittedName>
</protein>
<dbReference type="Proteomes" id="UP001165960">
    <property type="component" value="Unassembled WGS sequence"/>
</dbReference>
<sequence>MSELPHIFYSSQGEEDTYCQSCRRFATSKSSQEEWERLTRHLEMTDRGREFVGNEFTRLLQEWYRPTEGLAPAEVQVHGGDAHLVIGKVLEEFEAMQAKYKLLINHSPLLGNEDSSKPVPGYNPGHTLGTGNQKPHKNPPNANSSSNNYLSWET</sequence>
<keyword evidence="2" id="KW-1185">Reference proteome</keyword>